<accession>Q027I7</accession>
<evidence type="ECO:0000256" key="1">
    <source>
        <dbReference type="SAM" id="MobiDB-lite"/>
    </source>
</evidence>
<dbReference type="AlphaFoldDB" id="Q027I7"/>
<dbReference type="STRING" id="234267.Acid_1830"/>
<sequence>MLAGRRRPHRSVIVLFDLSLRLAALWGSQSWLRPAFSRPLAGASPANSRACPPTRSQKSSHLGSFPIFPNTGENQKVGYA</sequence>
<organism evidence="2">
    <name type="scientific">Solibacter usitatus (strain Ellin6076)</name>
    <dbReference type="NCBI Taxonomy" id="234267"/>
    <lineage>
        <taxon>Bacteria</taxon>
        <taxon>Pseudomonadati</taxon>
        <taxon>Acidobacteriota</taxon>
        <taxon>Terriglobia</taxon>
        <taxon>Bryobacterales</taxon>
        <taxon>Solibacteraceae</taxon>
        <taxon>Candidatus Solibacter</taxon>
    </lineage>
</organism>
<feature type="region of interest" description="Disordered" evidence="1">
    <location>
        <begin position="41"/>
        <end position="80"/>
    </location>
</feature>
<proteinExistence type="predicted"/>
<dbReference type="InParanoid" id="Q027I7"/>
<reference evidence="2" key="1">
    <citation type="submission" date="2006-10" db="EMBL/GenBank/DDBJ databases">
        <title>Complete sequence of Solibacter usitatus Ellin6076.</title>
        <authorList>
            <consortium name="US DOE Joint Genome Institute"/>
            <person name="Copeland A."/>
            <person name="Lucas S."/>
            <person name="Lapidus A."/>
            <person name="Barry K."/>
            <person name="Detter J.C."/>
            <person name="Glavina del Rio T."/>
            <person name="Hammon N."/>
            <person name="Israni S."/>
            <person name="Dalin E."/>
            <person name="Tice H."/>
            <person name="Pitluck S."/>
            <person name="Thompson L.S."/>
            <person name="Brettin T."/>
            <person name="Bruce D."/>
            <person name="Han C."/>
            <person name="Tapia R."/>
            <person name="Gilna P."/>
            <person name="Schmutz J."/>
            <person name="Larimer F."/>
            <person name="Land M."/>
            <person name="Hauser L."/>
            <person name="Kyrpides N."/>
            <person name="Mikhailova N."/>
            <person name="Janssen P.H."/>
            <person name="Kuske C.R."/>
            <person name="Richardson P."/>
        </authorList>
    </citation>
    <scope>NUCLEOTIDE SEQUENCE</scope>
    <source>
        <strain evidence="2">Ellin6076</strain>
    </source>
</reference>
<dbReference type="KEGG" id="sus:Acid_1830"/>
<dbReference type="EMBL" id="CP000473">
    <property type="protein sequence ID" value="ABJ82820.1"/>
    <property type="molecule type" value="Genomic_DNA"/>
</dbReference>
<dbReference type="HOGENOM" id="CLU_2587888_0_0_0"/>
<name>Q027I7_SOLUE</name>
<evidence type="ECO:0000313" key="2">
    <source>
        <dbReference type="EMBL" id="ABJ82820.1"/>
    </source>
</evidence>
<gene>
    <name evidence="2" type="ordered locus">Acid_1830</name>
</gene>
<protein>
    <submittedName>
        <fullName evidence="2">Uncharacterized protein</fullName>
    </submittedName>
</protein>